<dbReference type="PROSITE" id="PS51755">
    <property type="entry name" value="OMPR_PHOB"/>
    <property type="match status" value="1"/>
</dbReference>
<dbReference type="EMBL" id="LT960614">
    <property type="protein sequence ID" value="SON57053.1"/>
    <property type="molecule type" value="Genomic_DNA"/>
</dbReference>
<evidence type="ECO:0000313" key="11">
    <source>
        <dbReference type="Proteomes" id="UP000223606"/>
    </source>
</evidence>
<protein>
    <submittedName>
        <fullName evidence="10">Transcriptional regulatory protein OmpR</fullName>
    </submittedName>
</protein>
<evidence type="ECO:0000256" key="3">
    <source>
        <dbReference type="ARBA" id="ARBA00023015"/>
    </source>
</evidence>
<dbReference type="GO" id="GO:0005829">
    <property type="term" value="C:cytosol"/>
    <property type="evidence" value="ECO:0007669"/>
    <property type="project" value="TreeGrafter"/>
</dbReference>
<dbReference type="GO" id="GO:0006355">
    <property type="term" value="P:regulation of DNA-templated transcription"/>
    <property type="evidence" value="ECO:0007669"/>
    <property type="project" value="InterPro"/>
</dbReference>
<dbReference type="Gene3D" id="1.10.10.10">
    <property type="entry name" value="Winged helix-like DNA-binding domain superfamily/Winged helix DNA-binding domain"/>
    <property type="match status" value="1"/>
</dbReference>
<dbReference type="AlphaFoldDB" id="A0A2C9D9Z8"/>
<dbReference type="Proteomes" id="UP000223606">
    <property type="component" value="Chromosome 1"/>
</dbReference>
<feature type="DNA-binding region" description="OmpR/PhoB-type" evidence="7">
    <location>
        <begin position="149"/>
        <end position="244"/>
    </location>
</feature>
<evidence type="ECO:0000256" key="6">
    <source>
        <dbReference type="PROSITE-ProRule" id="PRU00169"/>
    </source>
</evidence>
<dbReference type="InterPro" id="IPR001867">
    <property type="entry name" value="OmpR/PhoB-type_DNA-bd"/>
</dbReference>
<reference evidence="11" key="1">
    <citation type="submission" date="2017-09" db="EMBL/GenBank/DDBJ databases">
        <title>Genome sequence of Nannocystis excedens DSM 71.</title>
        <authorList>
            <person name="Blom J."/>
        </authorList>
    </citation>
    <scope>NUCLEOTIDE SEQUENCE [LARGE SCALE GENOMIC DNA]</scope>
    <source>
        <strain evidence="11">type strain: E19</strain>
    </source>
</reference>
<keyword evidence="1 6" id="KW-0597">Phosphoprotein</keyword>
<dbReference type="CDD" id="cd17574">
    <property type="entry name" value="REC_OmpR"/>
    <property type="match status" value="1"/>
</dbReference>
<dbReference type="PANTHER" id="PTHR48111:SF4">
    <property type="entry name" value="DNA-BINDING DUAL TRANSCRIPTIONAL REGULATOR OMPR"/>
    <property type="match status" value="1"/>
</dbReference>
<dbReference type="InterPro" id="IPR001789">
    <property type="entry name" value="Sig_transdc_resp-reg_receiver"/>
</dbReference>
<feature type="modified residue" description="4-aspartylphosphate" evidence="6">
    <location>
        <position position="67"/>
    </location>
</feature>
<dbReference type="KEGG" id="hdi:HDIA_3512"/>
<gene>
    <name evidence="10" type="primary">ompR_4</name>
    <name evidence="10" type="ORF">HDIA_3512</name>
</gene>
<dbReference type="FunFam" id="3.40.50.2300:FF:000001">
    <property type="entry name" value="DNA-binding response regulator PhoB"/>
    <property type="match status" value="1"/>
</dbReference>
<dbReference type="Pfam" id="PF00486">
    <property type="entry name" value="Trans_reg_C"/>
    <property type="match status" value="1"/>
</dbReference>
<evidence type="ECO:0000313" key="10">
    <source>
        <dbReference type="EMBL" id="SON57053.1"/>
    </source>
</evidence>
<accession>A0A2C9D9Z8</accession>
<keyword evidence="5" id="KW-0804">Transcription</keyword>
<dbReference type="GO" id="GO:0000976">
    <property type="term" value="F:transcription cis-regulatory region binding"/>
    <property type="evidence" value="ECO:0007669"/>
    <property type="project" value="TreeGrafter"/>
</dbReference>
<dbReference type="InterPro" id="IPR039420">
    <property type="entry name" value="WalR-like"/>
</dbReference>
<dbReference type="GO" id="GO:0032993">
    <property type="term" value="C:protein-DNA complex"/>
    <property type="evidence" value="ECO:0007669"/>
    <property type="project" value="TreeGrafter"/>
</dbReference>
<evidence type="ECO:0000259" key="9">
    <source>
        <dbReference type="PROSITE" id="PS51755"/>
    </source>
</evidence>
<dbReference type="InterPro" id="IPR036388">
    <property type="entry name" value="WH-like_DNA-bd_sf"/>
</dbReference>
<dbReference type="RefSeq" id="WP_245883940.1">
    <property type="nucleotide sequence ID" value="NZ_LT960614.1"/>
</dbReference>
<keyword evidence="2" id="KW-0902">Two-component regulatory system</keyword>
<keyword evidence="4 7" id="KW-0238">DNA-binding</keyword>
<keyword evidence="11" id="KW-1185">Reference proteome</keyword>
<evidence type="ECO:0000256" key="1">
    <source>
        <dbReference type="ARBA" id="ARBA00022553"/>
    </source>
</evidence>
<evidence type="ECO:0000259" key="8">
    <source>
        <dbReference type="PROSITE" id="PS50110"/>
    </source>
</evidence>
<dbReference type="CDD" id="cd00383">
    <property type="entry name" value="trans_reg_C"/>
    <property type="match status" value="1"/>
</dbReference>
<dbReference type="Gene3D" id="3.40.50.2300">
    <property type="match status" value="1"/>
</dbReference>
<keyword evidence="3" id="KW-0805">Transcription regulation</keyword>
<evidence type="ECO:0000256" key="5">
    <source>
        <dbReference type="ARBA" id="ARBA00023163"/>
    </source>
</evidence>
<evidence type="ECO:0000256" key="2">
    <source>
        <dbReference type="ARBA" id="ARBA00023012"/>
    </source>
</evidence>
<dbReference type="Gene3D" id="6.10.250.690">
    <property type="match status" value="1"/>
</dbReference>
<organism evidence="10 11">
    <name type="scientific">Hartmannibacter diazotrophicus</name>
    <dbReference type="NCBI Taxonomy" id="1482074"/>
    <lineage>
        <taxon>Bacteria</taxon>
        <taxon>Pseudomonadati</taxon>
        <taxon>Pseudomonadota</taxon>
        <taxon>Alphaproteobacteria</taxon>
        <taxon>Hyphomicrobiales</taxon>
        <taxon>Pleomorphomonadaceae</taxon>
        <taxon>Hartmannibacter</taxon>
    </lineage>
</organism>
<name>A0A2C9D9Z8_9HYPH</name>
<sequence length="245" mass="27428">MTMTDVMPSGAPADDAQHILVVDDDSRIRSLLQRFLAAQGYRVTTAGNAAEARRKLELIAFDLIVLDVMMPGEDGLSLAASLNRTHDVAILLLTARAEGEDRVRGLETGVDDYMTKPFEPRELVLRIQNILKRRSPTARPDVRGDTTATRRVTFGRFAFDVAREDLLENGEPVRLTERERQLLTLFAKAPDGIVARELLVGNDASVGERTVDVQINRLRRKIEDDPSNPTYLQTVRGVGYRLRFD</sequence>
<dbReference type="SMART" id="SM00448">
    <property type="entry name" value="REC"/>
    <property type="match status" value="1"/>
</dbReference>
<feature type="domain" description="OmpR/PhoB-type" evidence="9">
    <location>
        <begin position="149"/>
        <end position="244"/>
    </location>
</feature>
<dbReference type="Pfam" id="PF00072">
    <property type="entry name" value="Response_reg"/>
    <property type="match status" value="1"/>
</dbReference>
<dbReference type="SUPFAM" id="SSF52172">
    <property type="entry name" value="CheY-like"/>
    <property type="match status" value="1"/>
</dbReference>
<dbReference type="InterPro" id="IPR011006">
    <property type="entry name" value="CheY-like_superfamily"/>
</dbReference>
<evidence type="ECO:0000256" key="4">
    <source>
        <dbReference type="ARBA" id="ARBA00023125"/>
    </source>
</evidence>
<dbReference type="PANTHER" id="PTHR48111">
    <property type="entry name" value="REGULATOR OF RPOS"/>
    <property type="match status" value="1"/>
</dbReference>
<dbReference type="PROSITE" id="PS50110">
    <property type="entry name" value="RESPONSE_REGULATORY"/>
    <property type="match status" value="1"/>
</dbReference>
<evidence type="ECO:0000256" key="7">
    <source>
        <dbReference type="PROSITE-ProRule" id="PRU01091"/>
    </source>
</evidence>
<feature type="domain" description="Response regulatory" evidence="8">
    <location>
        <begin position="18"/>
        <end position="131"/>
    </location>
</feature>
<dbReference type="SMART" id="SM00862">
    <property type="entry name" value="Trans_reg_C"/>
    <property type="match status" value="1"/>
</dbReference>
<dbReference type="GO" id="GO:0000156">
    <property type="term" value="F:phosphorelay response regulator activity"/>
    <property type="evidence" value="ECO:0007669"/>
    <property type="project" value="TreeGrafter"/>
</dbReference>
<proteinExistence type="predicted"/>